<dbReference type="Pfam" id="PF04403">
    <property type="entry name" value="PqiA"/>
    <property type="match status" value="1"/>
</dbReference>
<reference evidence="2 3" key="1">
    <citation type="submission" date="2020-08" db="EMBL/GenBank/DDBJ databases">
        <title>Genomic Encyclopedia of Type Strains, Phase IV (KMG-IV): sequencing the most valuable type-strain genomes for metagenomic binning, comparative biology and taxonomic classification.</title>
        <authorList>
            <person name="Goeker M."/>
        </authorList>
    </citation>
    <scope>NUCLEOTIDE SEQUENCE [LARGE SCALE GENOMIC DNA]</scope>
    <source>
        <strain evidence="2 3">DSM 101015</strain>
    </source>
</reference>
<accession>A0A7W6M530</accession>
<evidence type="ECO:0000313" key="2">
    <source>
        <dbReference type="EMBL" id="MBB4172516.1"/>
    </source>
</evidence>
<protein>
    <submittedName>
        <fullName evidence="2">Paraquat-inducible protein A</fullName>
    </submittedName>
</protein>
<proteinExistence type="predicted"/>
<dbReference type="AlphaFoldDB" id="A0A7W6M530"/>
<keyword evidence="1" id="KW-0812">Transmembrane</keyword>
<dbReference type="Proteomes" id="UP000565745">
    <property type="component" value="Unassembled WGS sequence"/>
</dbReference>
<feature type="transmembrane region" description="Helical" evidence="1">
    <location>
        <begin position="158"/>
        <end position="176"/>
    </location>
</feature>
<organism evidence="2 3">
    <name type="scientific">Sulfitobacter noctilucicola</name>
    <dbReference type="NCBI Taxonomy" id="1342301"/>
    <lineage>
        <taxon>Bacteria</taxon>
        <taxon>Pseudomonadati</taxon>
        <taxon>Pseudomonadota</taxon>
        <taxon>Alphaproteobacteria</taxon>
        <taxon>Rhodobacterales</taxon>
        <taxon>Roseobacteraceae</taxon>
        <taxon>Sulfitobacter</taxon>
    </lineage>
</organism>
<keyword evidence="1" id="KW-0472">Membrane</keyword>
<keyword evidence="3" id="KW-1185">Reference proteome</keyword>
<gene>
    <name evidence="2" type="ORF">GGR93_000277</name>
</gene>
<dbReference type="InterPro" id="IPR007498">
    <property type="entry name" value="PqiA-like"/>
</dbReference>
<feature type="transmembrane region" description="Helical" evidence="1">
    <location>
        <begin position="57"/>
        <end position="81"/>
    </location>
</feature>
<feature type="transmembrane region" description="Helical" evidence="1">
    <location>
        <begin position="182"/>
        <end position="199"/>
    </location>
</feature>
<dbReference type="EMBL" id="JACIFU010000001">
    <property type="protein sequence ID" value="MBB4172516.1"/>
    <property type="molecule type" value="Genomic_DNA"/>
</dbReference>
<sequence>MNGMRDFAEPQTTEHSLEDLIVCPQCDAVFRFQKPKNGERAACQRCHKALITPRRNAGLHIIAVAFAVLFLIIGAAVFPFLTIDAAGNRNAVSILDAALAFSGGPMIFLSLATAGLIIFVPLIRVILTLYVLVPVVLDRPAARHAIGAFRLSEALRPWSMAEIFAIGCAVALVKVADLAQVGFGPAFWMFGILVVLVIAQDSFMCKWSVWYRLEHPKNS</sequence>
<evidence type="ECO:0000313" key="3">
    <source>
        <dbReference type="Proteomes" id="UP000565745"/>
    </source>
</evidence>
<name>A0A7W6M530_9RHOB</name>
<comment type="caution">
    <text evidence="2">The sequence shown here is derived from an EMBL/GenBank/DDBJ whole genome shotgun (WGS) entry which is preliminary data.</text>
</comment>
<feature type="transmembrane region" description="Helical" evidence="1">
    <location>
        <begin position="107"/>
        <end position="137"/>
    </location>
</feature>
<keyword evidence="1" id="KW-1133">Transmembrane helix</keyword>
<evidence type="ECO:0000256" key="1">
    <source>
        <dbReference type="SAM" id="Phobius"/>
    </source>
</evidence>